<organism evidence="1 2">
    <name type="scientific">Pseudomonas atacamensis</name>
    <dbReference type="NCBI Taxonomy" id="2565368"/>
    <lineage>
        <taxon>Bacteria</taxon>
        <taxon>Pseudomonadati</taxon>
        <taxon>Pseudomonadota</taxon>
        <taxon>Gammaproteobacteria</taxon>
        <taxon>Pseudomonadales</taxon>
        <taxon>Pseudomonadaceae</taxon>
        <taxon>Pseudomonas</taxon>
    </lineage>
</organism>
<comment type="caution">
    <text evidence="1">The sequence shown here is derived from an EMBL/GenBank/DDBJ whole genome shotgun (WGS) entry which is preliminary data.</text>
</comment>
<protein>
    <submittedName>
        <fullName evidence="1">Uncharacterized protein</fullName>
    </submittedName>
</protein>
<evidence type="ECO:0000313" key="1">
    <source>
        <dbReference type="EMBL" id="THF26499.1"/>
    </source>
</evidence>
<accession>A0AAQ2D7D0</accession>
<reference evidence="1 2" key="1">
    <citation type="submission" date="2019-04" db="EMBL/GenBank/DDBJ databases">
        <title>Draft genome sequence of Pseudomonas sp. M7D1 isolated from rhizosphere of plant the flowery desert.</title>
        <authorList>
            <person name="Poblete-Morales M."/>
            <person name="Plaza N."/>
            <person name="Corsini G."/>
            <person name="Silva E."/>
        </authorList>
    </citation>
    <scope>NUCLEOTIDE SEQUENCE [LARGE SCALE GENOMIC DNA]</scope>
    <source>
        <strain evidence="1 2">M7D1</strain>
    </source>
</reference>
<dbReference type="AlphaFoldDB" id="A0AAQ2D7D0"/>
<name>A0AAQ2D7D0_9PSED</name>
<proteinExistence type="predicted"/>
<gene>
    <name evidence="1" type="ORF">E5170_27210</name>
</gene>
<dbReference type="EMBL" id="SSBS01000009">
    <property type="protein sequence ID" value="THF26499.1"/>
    <property type="molecule type" value="Genomic_DNA"/>
</dbReference>
<evidence type="ECO:0000313" key="2">
    <source>
        <dbReference type="Proteomes" id="UP000310574"/>
    </source>
</evidence>
<dbReference type="Proteomes" id="UP000310574">
    <property type="component" value="Unassembled WGS sequence"/>
</dbReference>
<sequence length="83" mass="9864">MNICRDLFSPDQEAKLEAYASWHRALEDLPLRKECPDAYHDELLRQADEMDRLGVINWQEWRDLRLEADEAYLRSVAGADYHE</sequence>
<dbReference type="RefSeq" id="WP_136494143.1">
    <property type="nucleotide sequence ID" value="NZ_SSBS01000009.1"/>
</dbReference>